<dbReference type="InterPro" id="IPR008972">
    <property type="entry name" value="Cupredoxin"/>
</dbReference>
<dbReference type="FunFam" id="2.60.40.420:FF:000021">
    <property type="entry name" value="Extracellular dihydrogeodin oxidase/laccase"/>
    <property type="match status" value="1"/>
</dbReference>
<evidence type="ECO:0000256" key="3">
    <source>
        <dbReference type="ARBA" id="ARBA00010609"/>
    </source>
</evidence>
<evidence type="ECO:0000256" key="8">
    <source>
        <dbReference type="ARBA" id="ARBA00023002"/>
    </source>
</evidence>
<evidence type="ECO:0000256" key="5">
    <source>
        <dbReference type="ARBA" id="ARBA00022723"/>
    </source>
</evidence>
<feature type="domain" description="Plastocyanin-like" evidence="15">
    <location>
        <begin position="411"/>
        <end position="531"/>
    </location>
</feature>
<dbReference type="SUPFAM" id="SSF49503">
    <property type="entry name" value="Cupredoxins"/>
    <property type="match status" value="3"/>
</dbReference>
<comment type="caution">
    <text evidence="17">The sequence shown here is derived from an EMBL/GenBank/DDBJ whole genome shotgun (WGS) entry which is preliminary data.</text>
</comment>
<dbReference type="VEuPathDB" id="FungiDB:TRIVIDRAFT_48916"/>
<evidence type="ECO:0000259" key="14">
    <source>
        <dbReference type="Pfam" id="PF00394"/>
    </source>
</evidence>
<dbReference type="EMBL" id="ABDF02000079">
    <property type="protein sequence ID" value="EHK20454.1"/>
    <property type="molecule type" value="Genomic_DNA"/>
</dbReference>
<proteinExistence type="inferred from homology"/>
<protein>
    <recommendedName>
        <fullName evidence="4">laccase</fullName>
        <ecNumber evidence="4">1.10.3.2</ecNumber>
    </recommendedName>
</protein>
<dbReference type="SMR" id="G9MYP0"/>
<dbReference type="OMA" id="QAWQGIF"/>
<dbReference type="GO" id="GO:0046274">
    <property type="term" value="P:lignin catabolic process"/>
    <property type="evidence" value="ECO:0007669"/>
    <property type="project" value="UniProtKB-KW"/>
</dbReference>
<dbReference type="OrthoDB" id="2121828at2759"/>
<evidence type="ECO:0000256" key="13">
    <source>
        <dbReference type="SAM" id="SignalP"/>
    </source>
</evidence>
<dbReference type="PANTHER" id="PTHR11709:SF502">
    <property type="entry name" value="MULTICOPPER OXIDASE"/>
    <property type="match status" value="1"/>
</dbReference>
<organism evidence="17 18">
    <name type="scientific">Hypocrea virens (strain Gv29-8 / FGSC 10586)</name>
    <name type="common">Gliocladium virens</name>
    <name type="synonym">Trichoderma virens</name>
    <dbReference type="NCBI Taxonomy" id="413071"/>
    <lineage>
        <taxon>Eukaryota</taxon>
        <taxon>Fungi</taxon>
        <taxon>Dikarya</taxon>
        <taxon>Ascomycota</taxon>
        <taxon>Pezizomycotina</taxon>
        <taxon>Sordariomycetes</taxon>
        <taxon>Hypocreomycetidae</taxon>
        <taxon>Hypocreales</taxon>
        <taxon>Hypocreaceae</taxon>
        <taxon>Trichoderma</taxon>
    </lineage>
</organism>
<evidence type="ECO:0000259" key="15">
    <source>
        <dbReference type="Pfam" id="PF07731"/>
    </source>
</evidence>
<name>G9MYP0_HYPVG</name>
<evidence type="ECO:0000256" key="1">
    <source>
        <dbReference type="ARBA" id="ARBA00000349"/>
    </source>
</evidence>
<dbReference type="GeneID" id="25794824"/>
<keyword evidence="8" id="KW-0560">Oxidoreductase</keyword>
<sequence length="566" mass="62135">MIWLPLLASSLIFREVCAIPSFDGTVIPVLHSRSSCSGNTATTRDEWCDYDISTDYYNEVPDTGVTREYWLELTDVTVAPDGVSRSAQAINGSIPGPTLFADWGDTVVVHVTNTLSTSSNGTSLHFHGIRQNFTNQNDGVVSITQCPTPPGSSITYTWRATQYGTTWYHSHFALQAWEGVFGGIIINGPSSANYDEDLGVMFLNDWSHQTVDELYESAETSGPPTLTTGLINGTNVYDTTGHRFNTSFTEGTTYRLRLVNAAIDSHFKFSIDNHTMQVIAADLVPITPFNTSILSIGMGQRYDVIITANQSSVAENFWMRAIPQSACSSNDNSDDIRGIVYYGDSASTPETTGYSYIDSCADEDTSNLVPYVSKTVSSQTETEDESVTVGKNSNNLFKWYLNSTTMVVDWENPTVLQVYDGATAFNTSNAVISLPDAGQWVYTVISTTMPVPHPIHLHGFDFYILAQGTGTYSDSVTLNMDNPPRRDVAMLPASGYIVLAFETDNPGAWLMHCHIGWHTSEGFGLQWVVRESEIADLIDYESLNATCAAWKTYASDNSVTEDDSGI</sequence>
<feature type="chain" id="PRO_5003524358" description="laccase" evidence="13">
    <location>
        <begin position="19"/>
        <end position="566"/>
    </location>
</feature>
<keyword evidence="7" id="KW-0677">Repeat</keyword>
<evidence type="ECO:0000256" key="9">
    <source>
        <dbReference type="ARBA" id="ARBA00023008"/>
    </source>
</evidence>
<dbReference type="STRING" id="413071.G9MYP0"/>
<dbReference type="FunFam" id="2.60.40.420:FF:000038">
    <property type="entry name" value="Extracellular dihydrogeodin oxidase/laccase"/>
    <property type="match status" value="1"/>
</dbReference>
<dbReference type="RefSeq" id="XP_013954651.1">
    <property type="nucleotide sequence ID" value="XM_014099176.1"/>
</dbReference>
<keyword evidence="11" id="KW-0325">Glycoprotein</keyword>
<evidence type="ECO:0000256" key="4">
    <source>
        <dbReference type="ARBA" id="ARBA00012297"/>
    </source>
</evidence>
<evidence type="ECO:0000256" key="7">
    <source>
        <dbReference type="ARBA" id="ARBA00022737"/>
    </source>
</evidence>
<evidence type="ECO:0000256" key="11">
    <source>
        <dbReference type="ARBA" id="ARBA00023180"/>
    </source>
</evidence>
<dbReference type="eggNOG" id="KOG1263">
    <property type="taxonomic scope" value="Eukaryota"/>
</dbReference>
<keyword evidence="12" id="KW-0439">Lignin degradation</keyword>
<dbReference type="InterPro" id="IPR011707">
    <property type="entry name" value="Cu-oxidase-like_N"/>
</dbReference>
<evidence type="ECO:0000256" key="10">
    <source>
        <dbReference type="ARBA" id="ARBA00023157"/>
    </source>
</evidence>
<dbReference type="GO" id="GO:0005507">
    <property type="term" value="F:copper ion binding"/>
    <property type="evidence" value="ECO:0007669"/>
    <property type="project" value="InterPro"/>
</dbReference>
<evidence type="ECO:0000313" key="18">
    <source>
        <dbReference type="Proteomes" id="UP000007115"/>
    </source>
</evidence>
<feature type="domain" description="Plastocyanin-like" evidence="14">
    <location>
        <begin position="200"/>
        <end position="332"/>
    </location>
</feature>
<comment type="catalytic activity">
    <reaction evidence="1">
        <text>4 hydroquinone + O2 = 4 benzosemiquinone + 2 H2O</text>
        <dbReference type="Rhea" id="RHEA:11276"/>
        <dbReference type="ChEBI" id="CHEBI:15377"/>
        <dbReference type="ChEBI" id="CHEBI:15379"/>
        <dbReference type="ChEBI" id="CHEBI:17594"/>
        <dbReference type="ChEBI" id="CHEBI:17977"/>
        <dbReference type="EC" id="1.10.3.2"/>
    </reaction>
</comment>
<comment type="similarity">
    <text evidence="3">Belongs to the multicopper oxidase family.</text>
</comment>
<evidence type="ECO:0000313" key="17">
    <source>
        <dbReference type="EMBL" id="EHK20454.1"/>
    </source>
</evidence>
<dbReference type="PANTHER" id="PTHR11709">
    <property type="entry name" value="MULTI-COPPER OXIDASE"/>
    <property type="match status" value="1"/>
</dbReference>
<keyword evidence="5" id="KW-0479">Metal-binding</keyword>
<dbReference type="GO" id="GO:0052716">
    <property type="term" value="F:hydroquinone:oxygen oxidoreductase activity"/>
    <property type="evidence" value="ECO:0007669"/>
    <property type="project" value="UniProtKB-EC"/>
</dbReference>
<dbReference type="CDD" id="cd13880">
    <property type="entry name" value="CuRO_2_MaLCC_like"/>
    <property type="match status" value="1"/>
</dbReference>
<feature type="signal peptide" evidence="13">
    <location>
        <begin position="1"/>
        <end position="18"/>
    </location>
</feature>
<dbReference type="InterPro" id="IPR045087">
    <property type="entry name" value="Cu-oxidase_fam"/>
</dbReference>
<dbReference type="CDD" id="cd13854">
    <property type="entry name" value="CuRO_1_MaLCC_like"/>
    <property type="match status" value="1"/>
</dbReference>
<evidence type="ECO:0000256" key="12">
    <source>
        <dbReference type="ARBA" id="ARBA00023185"/>
    </source>
</evidence>
<feature type="domain" description="Plastocyanin-like" evidence="16">
    <location>
        <begin position="74"/>
        <end position="190"/>
    </location>
</feature>
<dbReference type="AlphaFoldDB" id="G9MYP0"/>
<keyword evidence="10" id="KW-1015">Disulfide bond</keyword>
<dbReference type="CDD" id="cd13901">
    <property type="entry name" value="CuRO_3_MaLCC_like"/>
    <property type="match status" value="1"/>
</dbReference>
<comment type="cofactor">
    <cofactor evidence="2">
        <name>Cu cation</name>
        <dbReference type="ChEBI" id="CHEBI:23378"/>
    </cofactor>
</comment>
<evidence type="ECO:0000256" key="6">
    <source>
        <dbReference type="ARBA" id="ARBA00022729"/>
    </source>
</evidence>
<dbReference type="HOGENOM" id="CLU_006504_3_2_1"/>
<keyword evidence="6 13" id="KW-0732">Signal</keyword>
<accession>G9MYP0</accession>
<dbReference type="Pfam" id="PF07731">
    <property type="entry name" value="Cu-oxidase_2"/>
    <property type="match status" value="1"/>
</dbReference>
<reference evidence="17 18" key="1">
    <citation type="journal article" date="2011" name="Genome Biol.">
        <title>Comparative genome sequence analysis underscores mycoparasitism as the ancestral life style of Trichoderma.</title>
        <authorList>
            <person name="Kubicek C.P."/>
            <person name="Herrera-Estrella A."/>
            <person name="Seidl-Seiboth V."/>
            <person name="Martinez D.A."/>
            <person name="Druzhinina I.S."/>
            <person name="Thon M."/>
            <person name="Zeilinger S."/>
            <person name="Casas-Flores S."/>
            <person name="Horwitz B.A."/>
            <person name="Mukherjee P.K."/>
            <person name="Mukherjee M."/>
            <person name="Kredics L."/>
            <person name="Alcaraz L.D."/>
            <person name="Aerts A."/>
            <person name="Antal Z."/>
            <person name="Atanasova L."/>
            <person name="Cervantes-Badillo M.G."/>
            <person name="Challacombe J."/>
            <person name="Chertkov O."/>
            <person name="McCluskey K."/>
            <person name="Coulpier F."/>
            <person name="Deshpande N."/>
            <person name="von Doehren H."/>
            <person name="Ebbole D.J."/>
            <person name="Esquivel-Naranjo E.U."/>
            <person name="Fekete E."/>
            <person name="Flipphi M."/>
            <person name="Glaser F."/>
            <person name="Gomez-Rodriguez E.Y."/>
            <person name="Gruber S."/>
            <person name="Han C."/>
            <person name="Henrissat B."/>
            <person name="Hermosa R."/>
            <person name="Hernandez-Onate M."/>
            <person name="Karaffa L."/>
            <person name="Kosti I."/>
            <person name="Le Crom S."/>
            <person name="Lindquist E."/>
            <person name="Lucas S."/>
            <person name="Luebeck M."/>
            <person name="Luebeck P.S."/>
            <person name="Margeot A."/>
            <person name="Metz B."/>
            <person name="Misra M."/>
            <person name="Nevalainen H."/>
            <person name="Omann M."/>
            <person name="Packer N."/>
            <person name="Perrone G."/>
            <person name="Uresti-Rivera E.E."/>
            <person name="Salamov A."/>
            <person name="Schmoll M."/>
            <person name="Seiboth B."/>
            <person name="Shapiro H."/>
            <person name="Sukno S."/>
            <person name="Tamayo-Ramos J.A."/>
            <person name="Tisch D."/>
            <person name="Wiest A."/>
            <person name="Wilkinson H.H."/>
            <person name="Zhang M."/>
            <person name="Coutinho P.M."/>
            <person name="Kenerley C.M."/>
            <person name="Monte E."/>
            <person name="Baker S.E."/>
            <person name="Grigoriev I.V."/>
        </authorList>
    </citation>
    <scope>NUCLEOTIDE SEQUENCE [LARGE SCALE GENOMIC DNA]</scope>
    <source>
        <strain evidence="18">Gv29-8 / FGSC 10586</strain>
    </source>
</reference>
<dbReference type="Pfam" id="PF07732">
    <property type="entry name" value="Cu-oxidase_3"/>
    <property type="match status" value="1"/>
</dbReference>
<keyword evidence="18" id="KW-1185">Reference proteome</keyword>
<dbReference type="Pfam" id="PF00394">
    <property type="entry name" value="Cu-oxidase"/>
    <property type="match status" value="1"/>
</dbReference>
<dbReference type="Proteomes" id="UP000007115">
    <property type="component" value="Unassembled WGS sequence"/>
</dbReference>
<dbReference type="InterPro" id="IPR011706">
    <property type="entry name" value="Cu-oxidase_C"/>
</dbReference>
<evidence type="ECO:0000259" key="16">
    <source>
        <dbReference type="Pfam" id="PF07732"/>
    </source>
</evidence>
<dbReference type="InParanoid" id="G9MYP0"/>
<keyword evidence="9" id="KW-0186">Copper</keyword>
<dbReference type="EC" id="1.10.3.2" evidence="4"/>
<evidence type="ECO:0000256" key="2">
    <source>
        <dbReference type="ARBA" id="ARBA00001935"/>
    </source>
</evidence>
<dbReference type="Gene3D" id="2.60.40.420">
    <property type="entry name" value="Cupredoxins - blue copper proteins"/>
    <property type="match status" value="3"/>
</dbReference>
<dbReference type="InterPro" id="IPR001117">
    <property type="entry name" value="Cu-oxidase_2nd"/>
</dbReference>
<dbReference type="FunFam" id="2.60.40.420:FF:000046">
    <property type="entry name" value="Multicopper oxidase"/>
    <property type="match status" value="1"/>
</dbReference>
<gene>
    <name evidence="17" type="ORF">TRIVIDRAFT_48916</name>
</gene>